<gene>
    <name evidence="1" type="ORF">RB653_006360</name>
</gene>
<comment type="caution">
    <text evidence="1">The sequence shown here is derived from an EMBL/GenBank/DDBJ whole genome shotgun (WGS) entry which is preliminary data.</text>
</comment>
<keyword evidence="2" id="KW-1185">Reference proteome</keyword>
<reference evidence="1 2" key="1">
    <citation type="submission" date="2023-11" db="EMBL/GenBank/DDBJ databases">
        <title>Dfirmibasis_genome.</title>
        <authorList>
            <person name="Edelbroek B."/>
            <person name="Kjellin J."/>
            <person name="Jerlstrom-Hultqvist J."/>
            <person name="Soderbom F."/>
        </authorList>
    </citation>
    <scope>NUCLEOTIDE SEQUENCE [LARGE SCALE GENOMIC DNA]</scope>
    <source>
        <strain evidence="1 2">TNS-C-14</strain>
    </source>
</reference>
<dbReference type="Pfam" id="PF08293">
    <property type="entry name" value="MRP-S33"/>
    <property type="match status" value="1"/>
</dbReference>
<name>A0AAN7UDA6_9MYCE</name>
<dbReference type="SUPFAM" id="SSF54236">
    <property type="entry name" value="Ubiquitin-like"/>
    <property type="match status" value="1"/>
</dbReference>
<accession>A0AAN7UDA6</accession>
<protein>
    <submittedName>
        <fullName evidence="1">Uncharacterized protein</fullName>
    </submittedName>
</protein>
<dbReference type="InterPro" id="IPR013219">
    <property type="entry name" value="Ribosomal_mS33"/>
</dbReference>
<dbReference type="InterPro" id="IPR029071">
    <property type="entry name" value="Ubiquitin-like_domsf"/>
</dbReference>
<proteinExistence type="predicted"/>
<dbReference type="AlphaFoldDB" id="A0AAN7UDA6"/>
<sequence>MIARQLQSAYSASLKIFGFRPEGSPNMGLKYLRKSLIGDYLTQYYSKPILSRDMIGNTDEKALIKVETRERDQQRGKPEVKKGQEVFFGKMIIKCLLPTDKILEFDTNDQINPSIFNLKNFIYDKENIPIDLQIVELDHKRLSRKHDNSKLKKLKVNESTKVRILYDLDGSCCECDLCGLGGAECMCQIL</sequence>
<organism evidence="1 2">
    <name type="scientific">Dictyostelium firmibasis</name>
    <dbReference type="NCBI Taxonomy" id="79012"/>
    <lineage>
        <taxon>Eukaryota</taxon>
        <taxon>Amoebozoa</taxon>
        <taxon>Evosea</taxon>
        <taxon>Eumycetozoa</taxon>
        <taxon>Dictyostelia</taxon>
        <taxon>Dictyosteliales</taxon>
        <taxon>Dictyosteliaceae</taxon>
        <taxon>Dictyostelium</taxon>
    </lineage>
</organism>
<evidence type="ECO:0000313" key="1">
    <source>
        <dbReference type="EMBL" id="KAK5584743.1"/>
    </source>
</evidence>
<evidence type="ECO:0000313" key="2">
    <source>
        <dbReference type="Proteomes" id="UP001344447"/>
    </source>
</evidence>
<dbReference type="EMBL" id="JAVFKY010000001">
    <property type="protein sequence ID" value="KAK5584743.1"/>
    <property type="molecule type" value="Genomic_DNA"/>
</dbReference>
<dbReference type="Proteomes" id="UP001344447">
    <property type="component" value="Unassembled WGS sequence"/>
</dbReference>